<dbReference type="KEGG" id="fpl:Ferp_0263"/>
<dbReference type="CDD" id="cd00130">
    <property type="entry name" value="PAS"/>
    <property type="match status" value="2"/>
</dbReference>
<dbReference type="InterPro" id="IPR000700">
    <property type="entry name" value="PAS-assoc_C"/>
</dbReference>
<dbReference type="AlphaFoldDB" id="D3S1Y7"/>
<dbReference type="Gene3D" id="3.30.450.20">
    <property type="entry name" value="PAS domain"/>
    <property type="match status" value="2"/>
</dbReference>
<gene>
    <name evidence="9" type="ordered locus">Ferp_0263</name>
</gene>
<dbReference type="HOGENOM" id="CLU_314885_0_0_2"/>
<dbReference type="eggNOG" id="arCOG06538">
    <property type="taxonomic scope" value="Archaea"/>
</dbReference>
<feature type="coiled-coil region" evidence="6">
    <location>
        <begin position="531"/>
        <end position="558"/>
    </location>
</feature>
<keyword evidence="10" id="KW-1185">Reference proteome</keyword>
<dbReference type="Pfam" id="PF00989">
    <property type="entry name" value="PAS"/>
    <property type="match status" value="1"/>
</dbReference>
<evidence type="ECO:0000256" key="4">
    <source>
        <dbReference type="ARBA" id="ARBA00022679"/>
    </source>
</evidence>
<feature type="domain" description="PAS" evidence="7">
    <location>
        <begin position="423"/>
        <end position="495"/>
    </location>
</feature>
<dbReference type="Pfam" id="PF01590">
    <property type="entry name" value="GAF"/>
    <property type="match status" value="1"/>
</dbReference>
<dbReference type="PANTHER" id="PTHR43304:SF1">
    <property type="entry name" value="PAC DOMAIN-CONTAINING PROTEIN"/>
    <property type="match status" value="1"/>
</dbReference>
<dbReference type="Pfam" id="PF13185">
    <property type="entry name" value="GAF_2"/>
    <property type="match status" value="1"/>
</dbReference>
<reference evidence="9 10" key="2">
    <citation type="journal article" date="2011" name="Stand. Genomic Sci.">
        <title>Complete genome sequence of Ferroglobus placidus AEDII12DO.</title>
        <authorList>
            <person name="Anderson I."/>
            <person name="Risso C."/>
            <person name="Holmes D."/>
            <person name="Lucas S."/>
            <person name="Copeland A."/>
            <person name="Lapidus A."/>
            <person name="Cheng J.F."/>
            <person name="Bruce D."/>
            <person name="Goodwin L."/>
            <person name="Pitluck S."/>
            <person name="Saunders E."/>
            <person name="Brettin T."/>
            <person name="Detter J.C."/>
            <person name="Han C."/>
            <person name="Tapia R."/>
            <person name="Larimer F."/>
            <person name="Land M."/>
            <person name="Hauser L."/>
            <person name="Woyke T."/>
            <person name="Lovley D."/>
            <person name="Kyrpides N."/>
            <person name="Ivanova N."/>
        </authorList>
    </citation>
    <scope>NUCLEOTIDE SEQUENCE [LARGE SCALE GENOMIC DNA]</scope>
    <source>
        <strain evidence="10">DSM 10642 / AEDII12DO</strain>
    </source>
</reference>
<dbReference type="RefSeq" id="WP_012964791.1">
    <property type="nucleotide sequence ID" value="NC_013849.1"/>
</dbReference>
<dbReference type="InterPro" id="IPR003018">
    <property type="entry name" value="GAF"/>
</dbReference>
<feature type="domain" description="PAC" evidence="8">
    <location>
        <begin position="492"/>
        <end position="547"/>
    </location>
</feature>
<dbReference type="InterPro" id="IPR052162">
    <property type="entry name" value="Sensor_kinase/Photoreceptor"/>
</dbReference>
<dbReference type="PANTHER" id="PTHR43304">
    <property type="entry name" value="PHYTOCHROME-LIKE PROTEIN CPH1"/>
    <property type="match status" value="1"/>
</dbReference>
<dbReference type="eggNOG" id="arCOG02338">
    <property type="taxonomic scope" value="Archaea"/>
</dbReference>
<dbReference type="Gene3D" id="3.30.450.40">
    <property type="match status" value="2"/>
</dbReference>
<evidence type="ECO:0000259" key="8">
    <source>
        <dbReference type="PROSITE" id="PS50113"/>
    </source>
</evidence>
<dbReference type="EMBL" id="CP001899">
    <property type="protein sequence ID" value="ADC64444.1"/>
    <property type="molecule type" value="Genomic_DNA"/>
</dbReference>
<dbReference type="Proteomes" id="UP000002613">
    <property type="component" value="Chromosome"/>
</dbReference>
<dbReference type="STRING" id="589924.Ferp_0263"/>
<dbReference type="PaxDb" id="589924-Ferp_0263"/>
<dbReference type="eggNOG" id="arCOG06712">
    <property type="taxonomic scope" value="Archaea"/>
</dbReference>
<keyword evidence="3" id="KW-0597">Phosphoprotein</keyword>
<dbReference type="OrthoDB" id="8127at2157"/>
<dbReference type="PROSITE" id="PS50113">
    <property type="entry name" value="PAC"/>
    <property type="match status" value="2"/>
</dbReference>
<feature type="domain" description="PAC" evidence="8">
    <location>
        <begin position="374"/>
        <end position="422"/>
    </location>
</feature>
<evidence type="ECO:0000259" key="7">
    <source>
        <dbReference type="PROSITE" id="PS50112"/>
    </source>
</evidence>
<keyword evidence="5" id="KW-0418">Kinase</keyword>
<evidence type="ECO:0000256" key="3">
    <source>
        <dbReference type="ARBA" id="ARBA00022553"/>
    </source>
</evidence>
<dbReference type="GeneID" id="8777760"/>
<accession>D3S1Y7</accession>
<evidence type="ECO:0000256" key="2">
    <source>
        <dbReference type="ARBA" id="ARBA00012438"/>
    </source>
</evidence>
<evidence type="ECO:0000256" key="1">
    <source>
        <dbReference type="ARBA" id="ARBA00000085"/>
    </source>
</evidence>
<dbReference type="PROSITE" id="PS50112">
    <property type="entry name" value="PAS"/>
    <property type="match status" value="2"/>
</dbReference>
<comment type="catalytic activity">
    <reaction evidence="1">
        <text>ATP + protein L-histidine = ADP + protein N-phospho-L-histidine.</text>
        <dbReference type="EC" id="2.7.13.3"/>
    </reaction>
</comment>
<protein>
    <recommendedName>
        <fullName evidence="2">histidine kinase</fullName>
        <ecNumber evidence="2">2.7.13.3</ecNumber>
    </recommendedName>
</protein>
<dbReference type="SUPFAM" id="SSF55785">
    <property type="entry name" value="PYP-like sensor domain (PAS domain)"/>
    <property type="match status" value="2"/>
</dbReference>
<organism evidence="9 10">
    <name type="scientific">Ferroglobus placidus (strain DSM 10642 / AEDII12DO)</name>
    <dbReference type="NCBI Taxonomy" id="589924"/>
    <lineage>
        <taxon>Archaea</taxon>
        <taxon>Methanobacteriati</taxon>
        <taxon>Methanobacteriota</taxon>
        <taxon>Archaeoglobi</taxon>
        <taxon>Archaeoglobales</taxon>
        <taxon>Archaeoglobaceae</taxon>
        <taxon>Ferroglobus</taxon>
    </lineage>
</organism>
<keyword evidence="6" id="KW-0175">Coiled coil</keyword>
<proteinExistence type="predicted"/>
<reference evidence="10" key="1">
    <citation type="submission" date="2010-02" db="EMBL/GenBank/DDBJ databases">
        <title>Complete sequence of Ferroglobus placidus DSM 10642.</title>
        <authorList>
            <consortium name="US DOE Joint Genome Institute"/>
            <person name="Lucas S."/>
            <person name="Copeland A."/>
            <person name="Lapidus A."/>
            <person name="Cheng J.-F."/>
            <person name="Bruce D."/>
            <person name="Goodwin L."/>
            <person name="Pitluck S."/>
            <person name="Saunders E."/>
            <person name="Brettin T."/>
            <person name="Detter J.C."/>
            <person name="Han C."/>
            <person name="Tapia R."/>
            <person name="Larimer F."/>
            <person name="Land M."/>
            <person name="Hauser L."/>
            <person name="Kyrpides N."/>
            <person name="Ivanova N."/>
            <person name="Holmes D."/>
            <person name="Lovley D."/>
            <person name="Kyrpides N."/>
            <person name="Anderson I.J."/>
            <person name="Woyke T."/>
        </authorList>
    </citation>
    <scope>NUCLEOTIDE SEQUENCE [LARGE SCALE GENOMIC DNA]</scope>
    <source>
        <strain evidence="10">DSM 10642 / AEDII12DO</strain>
    </source>
</reference>
<dbReference type="SMART" id="SM00091">
    <property type="entry name" value="PAS"/>
    <property type="match status" value="2"/>
</dbReference>
<dbReference type="InterPro" id="IPR029016">
    <property type="entry name" value="GAF-like_dom_sf"/>
</dbReference>
<evidence type="ECO:0000256" key="5">
    <source>
        <dbReference type="ARBA" id="ARBA00022777"/>
    </source>
</evidence>
<evidence type="ECO:0000313" key="10">
    <source>
        <dbReference type="Proteomes" id="UP000002613"/>
    </source>
</evidence>
<dbReference type="InterPro" id="IPR035965">
    <property type="entry name" value="PAS-like_dom_sf"/>
</dbReference>
<dbReference type="InterPro" id="IPR013767">
    <property type="entry name" value="PAS_fold"/>
</dbReference>
<dbReference type="SMART" id="SM00065">
    <property type="entry name" value="GAF"/>
    <property type="match status" value="2"/>
</dbReference>
<feature type="domain" description="PAS" evidence="7">
    <location>
        <begin position="292"/>
        <end position="369"/>
    </location>
</feature>
<evidence type="ECO:0000313" key="9">
    <source>
        <dbReference type="EMBL" id="ADC64444.1"/>
    </source>
</evidence>
<dbReference type="NCBIfam" id="TIGR00229">
    <property type="entry name" value="sensory_box"/>
    <property type="match status" value="2"/>
</dbReference>
<dbReference type="InterPro" id="IPR000014">
    <property type="entry name" value="PAS"/>
</dbReference>
<dbReference type="eggNOG" id="arCOG02276">
    <property type="taxonomic scope" value="Archaea"/>
</dbReference>
<dbReference type="GO" id="GO:0004673">
    <property type="term" value="F:protein histidine kinase activity"/>
    <property type="evidence" value="ECO:0007669"/>
    <property type="project" value="UniProtKB-EC"/>
</dbReference>
<dbReference type="Pfam" id="PF13426">
    <property type="entry name" value="PAS_9"/>
    <property type="match status" value="1"/>
</dbReference>
<keyword evidence="4" id="KW-0808">Transferase</keyword>
<dbReference type="SUPFAM" id="SSF55781">
    <property type="entry name" value="GAF domain-like"/>
    <property type="match status" value="2"/>
</dbReference>
<evidence type="ECO:0000256" key="6">
    <source>
        <dbReference type="SAM" id="Coils"/>
    </source>
</evidence>
<name>D3S1Y7_FERPA</name>
<sequence length="778" mass="89008">MDGGIINELLEEWTNEIRKEIPPEFREEYITFVKKIAFEVLSGKRSPEEIVSEIDDAFVEDVLKKGVKIKDIARRIKLLLQLIMEKKESEEAQEMIVKLAFVQPEIFYKIFEIYEGVLAEEEAKRRRVERALRVLSKVSQAVSKIDDEKALLKAVCEIIVKEGGYAYAWVGYKKEDKSVQPVAKAGEGDYAYEIKITWDESETGKGPTGTAIRTGEIVIVREIDKDQRFAPWREKALKKGYRSSIALPLKVKGEVIGALNIYAFEKDAFDEDEVGLLKEVAEVVSFGVTSIREAEERKKLEKLYRAIVESSKTGIIVVSNERIIYANKAAENLSGYGKEELVGRQFVEIFSESDREEILRIYKLAFYDPSYVPENLEVSILRKDGEERIVFVTATPVPDFGCVVLSMLDVTKLREVERKLKESEELYRSIFEFSPLGIVVAGTDMRIIDCNDAALKMVKMKREEVIGIKWIDLGIFDEEELSRAIEMFYRGLRGESGVYEFRIKVDGEERWINVFPVLLTKDNKPYAFLNIIEDVTEKKNYEREIKEALERLEILRSIDHAILSGKELKEAIYEALQLARRKLGFDLLACLVLGEDPFVVHDSDVKIDLNPELFSGVESKVVENVLELGEMTKLDVEFLKAGLKSYATIPLVSRGEKVGLLLAATRKTFSEKDKEKFKFLETLAGQLGIAIQEARLFEMRIKALKQIEDNIVTLATLVDKIKNPLAAITLLLEEIEGEIKEKIEEQVKKIVEIVRDIEKGWVESEDVRKFLMRNWEIA</sequence>
<dbReference type="EC" id="2.7.13.3" evidence="2"/>